<protein>
    <submittedName>
        <fullName evidence="1">Uncharacterized protein</fullName>
    </submittedName>
</protein>
<dbReference type="HOGENOM" id="CLU_3279606_0_0_1"/>
<dbReference type="Proteomes" id="UP000005446">
    <property type="component" value="Unassembled WGS sequence"/>
</dbReference>
<accession>H0EXF2</accession>
<evidence type="ECO:0000313" key="2">
    <source>
        <dbReference type="Proteomes" id="UP000005446"/>
    </source>
</evidence>
<dbReference type="AlphaFoldDB" id="H0EXF2"/>
<gene>
    <name evidence="1" type="ORF">M7I_7487</name>
</gene>
<reference evidence="1 2" key="1">
    <citation type="journal article" date="2012" name="Eukaryot. Cell">
        <title>Genome sequence of the fungus Glarea lozoyensis: the first genome sequence of a species from the Helotiaceae family.</title>
        <authorList>
            <person name="Youssar L."/>
            <person name="Gruening B.A."/>
            <person name="Erxleben A."/>
            <person name="Guenther S."/>
            <person name="Huettel W."/>
        </authorList>
    </citation>
    <scope>NUCLEOTIDE SEQUENCE [LARGE SCALE GENOMIC DNA]</scope>
    <source>
        <strain evidence="2">ATCC 74030 / MF5533</strain>
    </source>
</reference>
<name>H0EXF2_GLAL7</name>
<comment type="caution">
    <text evidence="1">The sequence shown here is derived from an EMBL/GenBank/DDBJ whole genome shotgun (WGS) entry which is preliminary data.</text>
</comment>
<evidence type="ECO:0000313" key="1">
    <source>
        <dbReference type="EMBL" id="EHK96780.1"/>
    </source>
</evidence>
<dbReference type="InParanoid" id="H0EXF2"/>
<sequence length="41" mass="4689">MEDERIVLDKDVYATEESINFTSEVRVRQHAPLLSLSVPSN</sequence>
<proteinExistence type="predicted"/>
<keyword evidence="2" id="KW-1185">Reference proteome</keyword>
<organism evidence="1 2">
    <name type="scientific">Glarea lozoyensis (strain ATCC 74030 / MF5533)</name>
    <dbReference type="NCBI Taxonomy" id="1104152"/>
    <lineage>
        <taxon>Eukaryota</taxon>
        <taxon>Fungi</taxon>
        <taxon>Dikarya</taxon>
        <taxon>Ascomycota</taxon>
        <taxon>Pezizomycotina</taxon>
        <taxon>Leotiomycetes</taxon>
        <taxon>Helotiales</taxon>
        <taxon>Helotiaceae</taxon>
        <taxon>Glarea</taxon>
    </lineage>
</organism>
<dbReference type="EMBL" id="AGUE01000223">
    <property type="protein sequence ID" value="EHK96780.1"/>
    <property type="molecule type" value="Genomic_DNA"/>
</dbReference>